<dbReference type="AlphaFoldDB" id="A0A6S7L7D1"/>
<dbReference type="EMBL" id="CACRXK020015447">
    <property type="protein sequence ID" value="CAB4028379.1"/>
    <property type="molecule type" value="Genomic_DNA"/>
</dbReference>
<dbReference type="SUPFAM" id="SSF47823">
    <property type="entry name" value="lambda integrase-like, N-terminal domain"/>
    <property type="match status" value="1"/>
</dbReference>
<dbReference type="InterPro" id="IPR000477">
    <property type="entry name" value="RT_dom"/>
</dbReference>
<evidence type="ECO:0000313" key="2">
    <source>
        <dbReference type="Proteomes" id="UP001152795"/>
    </source>
</evidence>
<dbReference type="InterPro" id="IPR010998">
    <property type="entry name" value="Integrase_recombinase_N"/>
</dbReference>
<comment type="caution">
    <text evidence="1">The sequence shown here is derived from an EMBL/GenBank/DDBJ whole genome shotgun (WGS) entry which is preliminary data.</text>
</comment>
<dbReference type="PROSITE" id="PS50878">
    <property type="entry name" value="RT_POL"/>
    <property type="match status" value="1"/>
</dbReference>
<evidence type="ECO:0000313" key="1">
    <source>
        <dbReference type="EMBL" id="CAB4028379.1"/>
    </source>
</evidence>
<sequence>DPYSLQYVKVDDAIRALVDMDPWALMAKFDVQTAYRNILIHPDDRYLLGMKWRDRFYVDLVLPFGLRSAPFIFNSVAEAVEWILVRNYAVSPLFHYLDDYLTMGPANSSICQSHMDTAFTVFARLGLPLHLQKCEGSSTVLVFLGVELYSVQQLARLPRDKVDRILRLLQSWSRKKTCTRRDLESLIGSLHHACRVVVPGRTFLRRMIDLLCCFRHRDHPIRLNVEFRRDLQWWLSFFLEWNGVSFFLSPAVSPLPDLVVSSDASGSCGFGALWHMQWFYSSWFFLRFLSFALTGVSSCGPSFRSTPPSNPTVAVVAPGTACLINQCFGFLAQGLPPSTRRVYAAGQRAYFQFCSTFDPPSFPSSEWLLMLFATWLAQTRNLAPSSVSSYIAAVRSWHIDLGAPDPTRGATRLARLLRGIRRSRSWPALTRFPV</sequence>
<dbReference type="InterPro" id="IPR043502">
    <property type="entry name" value="DNA/RNA_pol_sf"/>
</dbReference>
<accession>A0A6S7L7D1</accession>
<name>A0A6S7L7D1_PARCT</name>
<dbReference type="SUPFAM" id="SSF56672">
    <property type="entry name" value="DNA/RNA polymerases"/>
    <property type="match status" value="1"/>
</dbReference>
<dbReference type="Gene3D" id="3.10.10.10">
    <property type="entry name" value="HIV Type 1 Reverse Transcriptase, subunit A, domain 1"/>
    <property type="match status" value="1"/>
</dbReference>
<keyword evidence="2" id="KW-1185">Reference proteome</keyword>
<protein>
    <submittedName>
        <fullName evidence="1">Uncharacterized protein</fullName>
    </submittedName>
</protein>
<reference evidence="1" key="1">
    <citation type="submission" date="2020-04" db="EMBL/GenBank/DDBJ databases">
        <authorList>
            <person name="Alioto T."/>
            <person name="Alioto T."/>
            <person name="Gomez Garrido J."/>
        </authorList>
    </citation>
    <scope>NUCLEOTIDE SEQUENCE</scope>
    <source>
        <strain evidence="1">A484AB</strain>
    </source>
</reference>
<dbReference type="OrthoDB" id="6019648at2759"/>
<proteinExistence type="predicted"/>
<dbReference type="Gene3D" id="3.30.70.270">
    <property type="match status" value="1"/>
</dbReference>
<dbReference type="PANTHER" id="PTHR33050:SF8">
    <property type="entry name" value="REVERSE TRANSCRIPTASE DOMAIN-CONTAINING PROTEIN"/>
    <property type="match status" value="1"/>
</dbReference>
<dbReference type="PANTHER" id="PTHR33050">
    <property type="entry name" value="REVERSE TRANSCRIPTASE DOMAIN-CONTAINING PROTEIN"/>
    <property type="match status" value="1"/>
</dbReference>
<dbReference type="InterPro" id="IPR052055">
    <property type="entry name" value="Hepadnavirus_pol/RT"/>
</dbReference>
<dbReference type="Proteomes" id="UP001152795">
    <property type="component" value="Unassembled WGS sequence"/>
</dbReference>
<feature type="non-terminal residue" evidence="1">
    <location>
        <position position="1"/>
    </location>
</feature>
<dbReference type="InterPro" id="IPR043128">
    <property type="entry name" value="Rev_trsase/Diguanyl_cyclase"/>
</dbReference>
<organism evidence="1 2">
    <name type="scientific">Paramuricea clavata</name>
    <name type="common">Red gorgonian</name>
    <name type="synonym">Violescent sea-whip</name>
    <dbReference type="NCBI Taxonomy" id="317549"/>
    <lineage>
        <taxon>Eukaryota</taxon>
        <taxon>Metazoa</taxon>
        <taxon>Cnidaria</taxon>
        <taxon>Anthozoa</taxon>
        <taxon>Octocorallia</taxon>
        <taxon>Malacalcyonacea</taxon>
        <taxon>Plexauridae</taxon>
        <taxon>Paramuricea</taxon>
    </lineage>
</organism>
<gene>
    <name evidence="1" type="ORF">PACLA_8A080866</name>
</gene>
<dbReference type="Gene3D" id="1.10.150.130">
    <property type="match status" value="1"/>
</dbReference>
<dbReference type="Pfam" id="PF00078">
    <property type="entry name" value="RVT_1"/>
    <property type="match status" value="1"/>
</dbReference>